<dbReference type="AlphaFoldDB" id="A0A108U5N2"/>
<evidence type="ECO:0000313" key="2">
    <source>
        <dbReference type="Proteomes" id="UP000023435"/>
    </source>
</evidence>
<evidence type="ECO:0000313" key="1">
    <source>
        <dbReference type="EMBL" id="KWS03012.1"/>
    </source>
</evidence>
<name>A0A108U5N2_9GAMM</name>
<dbReference type="Proteomes" id="UP000023435">
    <property type="component" value="Unassembled WGS sequence"/>
</dbReference>
<dbReference type="EMBL" id="JAJA02000001">
    <property type="protein sequence ID" value="KWS03012.1"/>
    <property type="molecule type" value="Genomic_DNA"/>
</dbReference>
<proteinExistence type="predicted"/>
<sequence>MPVDNYRTSDSESSALNVTAQASVDASCLAAGSTGSMLAHDVVDMDSELLYWRGQYRVLVDRPGLRYSDYEPAVKLGLDAYMRSHGRGLREMEDDLIRCYKRVRGVSKLDWDEARPMVEAAWHRLEQRDRLRPRRSHHA</sequence>
<keyword evidence="2" id="KW-1185">Reference proteome</keyword>
<dbReference type="RefSeq" id="WP_051547392.1">
    <property type="nucleotide sequence ID" value="NZ_JAJA02000001.1"/>
</dbReference>
<comment type="caution">
    <text evidence="1">The sequence shown here is derived from an EMBL/GenBank/DDBJ whole genome shotgun (WGS) entry which is preliminary data.</text>
</comment>
<protein>
    <submittedName>
        <fullName evidence="1">Uncharacterized protein</fullName>
    </submittedName>
</protein>
<reference evidence="1 2" key="1">
    <citation type="journal article" date="2014" name="Genome Announc.">
        <title>Draft Genome Sequence of Lysobacter capsici AZ78, a Bacterium Antagonistic to Plant-Pathogenic Oomycetes.</title>
        <authorList>
            <person name="Puopolo G."/>
            <person name="Sonego P."/>
            <person name="Engelen K."/>
            <person name="Pertot I."/>
        </authorList>
    </citation>
    <scope>NUCLEOTIDE SEQUENCE [LARGE SCALE GENOMIC DNA]</scope>
    <source>
        <strain evidence="1 2">AZ78</strain>
    </source>
</reference>
<organism evidence="1 2">
    <name type="scientific">Lysobacter capsici AZ78</name>
    <dbReference type="NCBI Taxonomy" id="1444315"/>
    <lineage>
        <taxon>Bacteria</taxon>
        <taxon>Pseudomonadati</taxon>
        <taxon>Pseudomonadota</taxon>
        <taxon>Gammaproteobacteria</taxon>
        <taxon>Lysobacterales</taxon>
        <taxon>Lysobacteraceae</taxon>
        <taxon>Lysobacter</taxon>
    </lineage>
</organism>
<dbReference type="OrthoDB" id="5985503at2"/>
<gene>
    <name evidence="1" type="ORF">AZ78_0558</name>
</gene>
<accession>A0A108U5N2</accession>